<reference evidence="7" key="1">
    <citation type="submission" date="2022-10" db="EMBL/GenBank/DDBJ databases">
        <title>Rhodococcus sp.75.</title>
        <authorList>
            <person name="Sun M."/>
        </authorList>
    </citation>
    <scope>NUCLEOTIDE SEQUENCE</scope>
    <source>
        <strain evidence="7">75</strain>
        <plasmid evidence="7">unnamed1</plasmid>
    </source>
</reference>
<organism evidence="7 8">
    <name type="scientific">Rhodococcus antarcticus</name>
    <dbReference type="NCBI Taxonomy" id="2987751"/>
    <lineage>
        <taxon>Bacteria</taxon>
        <taxon>Bacillati</taxon>
        <taxon>Actinomycetota</taxon>
        <taxon>Actinomycetes</taxon>
        <taxon>Mycobacteriales</taxon>
        <taxon>Nocardiaceae</taxon>
        <taxon>Rhodococcus</taxon>
    </lineage>
</organism>
<dbReference type="RefSeq" id="WP_265385032.1">
    <property type="nucleotide sequence ID" value="NZ_CP110616.1"/>
</dbReference>
<name>A0ABY6P5Y7_9NOCA</name>
<accession>A0ABY6P5Y7</accession>
<evidence type="ECO:0000256" key="5">
    <source>
        <dbReference type="ARBA" id="ARBA00033748"/>
    </source>
</evidence>
<dbReference type="InterPro" id="IPR036661">
    <property type="entry name" value="Luciferase-like_sf"/>
</dbReference>
<feature type="domain" description="Luciferase-like" evidence="6">
    <location>
        <begin position="14"/>
        <end position="376"/>
    </location>
</feature>
<protein>
    <submittedName>
        <fullName evidence="7">LLM class flavin-dependent oxidoreductase</fullName>
    </submittedName>
</protein>
<dbReference type="Proteomes" id="UP001164965">
    <property type="component" value="Plasmid unnamed1"/>
</dbReference>
<dbReference type="NCBIfam" id="TIGR03860">
    <property type="entry name" value="FMN_nitrolo"/>
    <property type="match status" value="1"/>
</dbReference>
<keyword evidence="3" id="KW-0560">Oxidoreductase</keyword>
<dbReference type="InterPro" id="IPR011251">
    <property type="entry name" value="Luciferase-like_dom"/>
</dbReference>
<dbReference type="EMBL" id="CP110616">
    <property type="protein sequence ID" value="UZJ26928.1"/>
    <property type="molecule type" value="Genomic_DNA"/>
</dbReference>
<evidence type="ECO:0000313" key="8">
    <source>
        <dbReference type="Proteomes" id="UP001164965"/>
    </source>
</evidence>
<dbReference type="PANTHER" id="PTHR30011">
    <property type="entry name" value="ALKANESULFONATE MONOOXYGENASE-RELATED"/>
    <property type="match status" value="1"/>
</dbReference>
<evidence type="ECO:0000313" key="7">
    <source>
        <dbReference type="EMBL" id="UZJ26928.1"/>
    </source>
</evidence>
<evidence type="ECO:0000256" key="4">
    <source>
        <dbReference type="ARBA" id="ARBA00023033"/>
    </source>
</evidence>
<evidence type="ECO:0000256" key="1">
    <source>
        <dbReference type="ARBA" id="ARBA00022630"/>
    </source>
</evidence>
<proteinExistence type="inferred from homology"/>
<dbReference type="InterPro" id="IPR016215">
    <property type="entry name" value="NTA_MOA"/>
</dbReference>
<geneLocation type="plasmid" evidence="7 8">
    <name>unnamed1</name>
</geneLocation>
<evidence type="ECO:0000259" key="6">
    <source>
        <dbReference type="Pfam" id="PF00296"/>
    </source>
</evidence>
<dbReference type="Pfam" id="PF00296">
    <property type="entry name" value="Bac_luciferase"/>
    <property type="match status" value="1"/>
</dbReference>
<gene>
    <name evidence="7" type="ORF">RHODO2019_18340</name>
</gene>
<comment type="similarity">
    <text evidence="5">Belongs to the NtaA/SnaA/DszA monooxygenase family.</text>
</comment>
<dbReference type="PIRSF" id="PIRSF000337">
    <property type="entry name" value="NTA_MOA"/>
    <property type="match status" value="1"/>
</dbReference>
<dbReference type="InterPro" id="IPR051260">
    <property type="entry name" value="Diverse_substr_monoxygenases"/>
</dbReference>
<keyword evidence="7" id="KW-0614">Plasmid</keyword>
<keyword evidence="1" id="KW-0285">Flavoprotein</keyword>
<dbReference type="SUPFAM" id="SSF51679">
    <property type="entry name" value="Bacterial luciferase-like"/>
    <property type="match status" value="1"/>
</dbReference>
<evidence type="ECO:0000256" key="3">
    <source>
        <dbReference type="ARBA" id="ARBA00023002"/>
    </source>
</evidence>
<keyword evidence="8" id="KW-1185">Reference proteome</keyword>
<keyword evidence="2" id="KW-0288">FMN</keyword>
<keyword evidence="4" id="KW-0503">Monooxygenase</keyword>
<dbReference type="Gene3D" id="3.20.20.30">
    <property type="entry name" value="Luciferase-like domain"/>
    <property type="match status" value="1"/>
</dbReference>
<dbReference type="PANTHER" id="PTHR30011:SF16">
    <property type="entry name" value="C2H2 FINGER DOMAIN TRANSCRIPTION FACTOR (EUROFUNG)-RELATED"/>
    <property type="match status" value="1"/>
</dbReference>
<sequence>MGCAGHQSAGLWTHPGDRSTSYTDLSYWTDLARLLERGGFDALFLADVLGVYDVHGGSRDTAVRAGAQVPLIDPMLTIPAMAAVTERLGFAVTSSVTYEHPWATARRFTTLDHLTNGRVGWNVVTSYLASAARGYGMGEQVPHDRRYDLAEEYVEVCAALWEGSWEDGAVVHDSASATFTDPSKVHDVDHDGEFFSVHGPFLCEPSPQRTPVVFQAGASARGLELGGRIAEVVFVSGPTTAAVRTMVDGVRAAAQAAGRDRGDIKVLTMLTPVLADTDDAAWAKHADYVAHSSREGAMALFGGWTGVDLSGLDPDAPLEHVENDATRTALAAFTTADPHAAWTVGSVAEFVAVGGRGPVLVGSPTTVADELERWCEEADVDGFNLAYATSPGTFTDVVDLLVPELRARGRILEPEGATLRERLVGGTARLSNSSWVGKHRK</sequence>
<evidence type="ECO:0000256" key="2">
    <source>
        <dbReference type="ARBA" id="ARBA00022643"/>
    </source>
</evidence>